<proteinExistence type="predicted"/>
<dbReference type="Proteomes" id="UP000054217">
    <property type="component" value="Unassembled WGS sequence"/>
</dbReference>
<dbReference type="STRING" id="870435.A0A0C3PBA6"/>
<protein>
    <submittedName>
        <fullName evidence="2">Uncharacterized protein</fullName>
    </submittedName>
</protein>
<feature type="non-terminal residue" evidence="2">
    <location>
        <position position="179"/>
    </location>
</feature>
<feature type="compositionally biased region" description="Polar residues" evidence="1">
    <location>
        <begin position="131"/>
        <end position="143"/>
    </location>
</feature>
<accession>A0A0C3PBA6</accession>
<dbReference type="HOGENOM" id="CLU_101491_0_0_1"/>
<reference evidence="2 3" key="1">
    <citation type="submission" date="2014-04" db="EMBL/GenBank/DDBJ databases">
        <authorList>
            <consortium name="DOE Joint Genome Institute"/>
            <person name="Kuo A."/>
            <person name="Kohler A."/>
            <person name="Costa M.D."/>
            <person name="Nagy L.G."/>
            <person name="Floudas D."/>
            <person name="Copeland A."/>
            <person name="Barry K.W."/>
            <person name="Cichocki N."/>
            <person name="Veneault-Fourrey C."/>
            <person name="LaButti K."/>
            <person name="Lindquist E.A."/>
            <person name="Lipzen A."/>
            <person name="Lundell T."/>
            <person name="Morin E."/>
            <person name="Murat C."/>
            <person name="Sun H."/>
            <person name="Tunlid A."/>
            <person name="Henrissat B."/>
            <person name="Grigoriev I.V."/>
            <person name="Hibbett D.S."/>
            <person name="Martin F."/>
            <person name="Nordberg H.P."/>
            <person name="Cantor M.N."/>
            <person name="Hua S.X."/>
        </authorList>
    </citation>
    <scope>NUCLEOTIDE SEQUENCE [LARGE SCALE GENOMIC DNA]</scope>
    <source>
        <strain evidence="2 3">Marx 270</strain>
    </source>
</reference>
<dbReference type="AlphaFoldDB" id="A0A0C3PBA6"/>
<dbReference type="EMBL" id="KN831969">
    <property type="protein sequence ID" value="KIO04949.1"/>
    <property type="molecule type" value="Genomic_DNA"/>
</dbReference>
<name>A0A0C3PBA6_PISTI</name>
<reference evidence="3" key="2">
    <citation type="submission" date="2015-01" db="EMBL/GenBank/DDBJ databases">
        <title>Evolutionary Origins and Diversification of the Mycorrhizal Mutualists.</title>
        <authorList>
            <consortium name="DOE Joint Genome Institute"/>
            <consortium name="Mycorrhizal Genomics Consortium"/>
            <person name="Kohler A."/>
            <person name="Kuo A."/>
            <person name="Nagy L.G."/>
            <person name="Floudas D."/>
            <person name="Copeland A."/>
            <person name="Barry K.W."/>
            <person name="Cichocki N."/>
            <person name="Veneault-Fourrey C."/>
            <person name="LaButti K."/>
            <person name="Lindquist E.A."/>
            <person name="Lipzen A."/>
            <person name="Lundell T."/>
            <person name="Morin E."/>
            <person name="Murat C."/>
            <person name="Riley R."/>
            <person name="Ohm R."/>
            <person name="Sun H."/>
            <person name="Tunlid A."/>
            <person name="Henrissat B."/>
            <person name="Grigoriev I.V."/>
            <person name="Hibbett D.S."/>
            <person name="Martin F."/>
        </authorList>
    </citation>
    <scope>NUCLEOTIDE SEQUENCE [LARGE SCALE GENOMIC DNA]</scope>
    <source>
        <strain evidence="3">Marx 270</strain>
    </source>
</reference>
<dbReference type="InParanoid" id="A0A0C3PBA6"/>
<evidence type="ECO:0000256" key="1">
    <source>
        <dbReference type="SAM" id="MobiDB-lite"/>
    </source>
</evidence>
<evidence type="ECO:0000313" key="2">
    <source>
        <dbReference type="EMBL" id="KIO04949.1"/>
    </source>
</evidence>
<keyword evidence="3" id="KW-1185">Reference proteome</keyword>
<organism evidence="2 3">
    <name type="scientific">Pisolithus tinctorius Marx 270</name>
    <dbReference type="NCBI Taxonomy" id="870435"/>
    <lineage>
        <taxon>Eukaryota</taxon>
        <taxon>Fungi</taxon>
        <taxon>Dikarya</taxon>
        <taxon>Basidiomycota</taxon>
        <taxon>Agaricomycotina</taxon>
        <taxon>Agaricomycetes</taxon>
        <taxon>Agaricomycetidae</taxon>
        <taxon>Boletales</taxon>
        <taxon>Sclerodermatineae</taxon>
        <taxon>Pisolithaceae</taxon>
        <taxon>Pisolithus</taxon>
    </lineage>
</organism>
<evidence type="ECO:0000313" key="3">
    <source>
        <dbReference type="Proteomes" id="UP000054217"/>
    </source>
</evidence>
<feature type="region of interest" description="Disordered" evidence="1">
    <location>
        <begin position="113"/>
        <end position="143"/>
    </location>
</feature>
<dbReference type="OrthoDB" id="3269417at2759"/>
<gene>
    <name evidence="2" type="ORF">M404DRAFT_142276</name>
</gene>
<sequence>MHRYRQVPTFGRDTIRKFSNNASAMKKLAARDFEDLLQCSIPIFEGLLPPPYNDTTMDLLFELVTWHALAKLWLHTKTSLHFLDSSTTRLGCLFRHFKTAVCDQIATKDLPSEEAARGRRMAASAARAQGDGNSRPATAQTGPQQRTFNLSTYKLHTLGDYVASIRLFGTTDNYSTQVV</sequence>